<sequence>MLTALGKLLRKARIDRNLLLKDMALGLEVSPAYLSTVETGKKTFSDDFVKKVAKFLGYAPGSEEFFELEDAAALSRGQVQIGVAGVSSKHKEVALAFSRQFEEMQPSELDKLLAVLNESQKMKR</sequence>
<dbReference type="STRING" id="428992.SAMN05216272_105263"/>
<dbReference type="AlphaFoldDB" id="A0A1G8HJF2"/>
<dbReference type="CDD" id="cd00093">
    <property type="entry name" value="HTH_XRE"/>
    <property type="match status" value="1"/>
</dbReference>
<dbReference type="Gene3D" id="1.10.260.40">
    <property type="entry name" value="lambda repressor-like DNA-binding domains"/>
    <property type="match status" value="1"/>
</dbReference>
<keyword evidence="3" id="KW-1185">Reference proteome</keyword>
<dbReference type="InterPro" id="IPR010982">
    <property type="entry name" value="Lambda_DNA-bd_dom_sf"/>
</dbReference>
<dbReference type="SMART" id="SM00530">
    <property type="entry name" value="HTH_XRE"/>
    <property type="match status" value="1"/>
</dbReference>
<dbReference type="Proteomes" id="UP000199636">
    <property type="component" value="Unassembled WGS sequence"/>
</dbReference>
<gene>
    <name evidence="2" type="ORF">SAMN05216272_105263</name>
</gene>
<name>A0A1G8HJF2_9PSED</name>
<feature type="domain" description="HTH cro/C1-type" evidence="1">
    <location>
        <begin position="9"/>
        <end position="66"/>
    </location>
</feature>
<accession>A0A1G8HJF2</accession>
<organism evidence="2 3">
    <name type="scientific">Pseudomonas panipatensis</name>
    <dbReference type="NCBI Taxonomy" id="428992"/>
    <lineage>
        <taxon>Bacteria</taxon>
        <taxon>Pseudomonadati</taxon>
        <taxon>Pseudomonadota</taxon>
        <taxon>Gammaproteobacteria</taxon>
        <taxon>Pseudomonadales</taxon>
        <taxon>Pseudomonadaceae</taxon>
        <taxon>Pseudomonas</taxon>
    </lineage>
</organism>
<dbReference type="Pfam" id="PF01381">
    <property type="entry name" value="HTH_3"/>
    <property type="match status" value="1"/>
</dbReference>
<dbReference type="EMBL" id="FNDS01000005">
    <property type="protein sequence ID" value="SDI06641.1"/>
    <property type="molecule type" value="Genomic_DNA"/>
</dbReference>
<evidence type="ECO:0000259" key="1">
    <source>
        <dbReference type="PROSITE" id="PS50943"/>
    </source>
</evidence>
<dbReference type="RefSeq" id="WP_090263177.1">
    <property type="nucleotide sequence ID" value="NZ_FNDS01000005.1"/>
</dbReference>
<proteinExistence type="predicted"/>
<dbReference type="InterPro" id="IPR001387">
    <property type="entry name" value="Cro/C1-type_HTH"/>
</dbReference>
<protein>
    <submittedName>
        <fullName evidence="2">Helix-turn-helix domain-containing protein</fullName>
    </submittedName>
</protein>
<dbReference type="SUPFAM" id="SSF47413">
    <property type="entry name" value="lambda repressor-like DNA-binding domains"/>
    <property type="match status" value="1"/>
</dbReference>
<dbReference type="OrthoDB" id="5772764at2"/>
<dbReference type="GO" id="GO:0003677">
    <property type="term" value="F:DNA binding"/>
    <property type="evidence" value="ECO:0007669"/>
    <property type="project" value="InterPro"/>
</dbReference>
<evidence type="ECO:0000313" key="3">
    <source>
        <dbReference type="Proteomes" id="UP000199636"/>
    </source>
</evidence>
<dbReference type="PROSITE" id="PS50943">
    <property type="entry name" value="HTH_CROC1"/>
    <property type="match status" value="1"/>
</dbReference>
<reference evidence="3" key="1">
    <citation type="submission" date="2016-10" db="EMBL/GenBank/DDBJ databases">
        <authorList>
            <person name="Varghese N."/>
            <person name="Submissions S."/>
        </authorList>
    </citation>
    <scope>NUCLEOTIDE SEQUENCE [LARGE SCALE GENOMIC DNA]</scope>
    <source>
        <strain evidence="3">CCM 7469</strain>
    </source>
</reference>
<evidence type="ECO:0000313" key="2">
    <source>
        <dbReference type="EMBL" id="SDI06641.1"/>
    </source>
</evidence>